<dbReference type="EMBL" id="FCNL01000043">
    <property type="protein sequence ID" value="CVI25415.1"/>
    <property type="molecule type" value="Genomic_DNA"/>
</dbReference>
<comment type="caution">
    <text evidence="2">The sequence shown here is derived from an EMBL/GenBank/DDBJ whole genome shotgun (WGS) entry which is preliminary data.</text>
</comment>
<reference evidence="2 3" key="1">
    <citation type="submission" date="2016-01" db="EMBL/GenBank/DDBJ databases">
        <authorList>
            <person name="Regsiter A."/>
            <person name="william w."/>
        </authorList>
    </citation>
    <scope>NUCLEOTIDE SEQUENCE [LARGE SCALE GENOMIC DNA]</scope>
    <source>
        <strain evidence="2 3">B6</strain>
    </source>
</reference>
<evidence type="ECO:0000313" key="3">
    <source>
        <dbReference type="Proteomes" id="UP000192074"/>
    </source>
</evidence>
<feature type="compositionally biased region" description="Polar residues" evidence="1">
    <location>
        <begin position="1"/>
        <end position="10"/>
    </location>
</feature>
<protein>
    <submittedName>
        <fullName evidence="2">Uncharacterized protein</fullName>
    </submittedName>
</protein>
<accession>A0A822VE62</accession>
<feature type="region of interest" description="Disordered" evidence="1">
    <location>
        <begin position="1"/>
        <end position="28"/>
    </location>
</feature>
<gene>
    <name evidence="2" type="ORF">AGR4A_pTi0013</name>
</gene>
<sequence>MRATWSNSADESGVARLDEQKEDIKARESDPDLLNIPYLLSSQLTPPLPLEEVRCFMLTIIGRVGYSKIFNCFFMISIEAKTFARRLGTKHGPRTAHP</sequence>
<proteinExistence type="predicted"/>
<feature type="compositionally biased region" description="Basic and acidic residues" evidence="1">
    <location>
        <begin position="16"/>
        <end position="28"/>
    </location>
</feature>
<evidence type="ECO:0000313" key="2">
    <source>
        <dbReference type="EMBL" id="CVI25415.1"/>
    </source>
</evidence>
<dbReference type="AlphaFoldDB" id="A0A822VE62"/>
<dbReference type="Proteomes" id="UP000192074">
    <property type="component" value="Unassembled WGS sequence"/>
</dbReference>
<organism evidence="2 3">
    <name type="scientific">Agrobacterium tumefaciens str. B6</name>
    <dbReference type="NCBI Taxonomy" id="1183423"/>
    <lineage>
        <taxon>Bacteria</taxon>
        <taxon>Pseudomonadati</taxon>
        <taxon>Pseudomonadota</taxon>
        <taxon>Alphaproteobacteria</taxon>
        <taxon>Hyphomicrobiales</taxon>
        <taxon>Rhizobiaceae</taxon>
        <taxon>Rhizobium/Agrobacterium group</taxon>
        <taxon>Agrobacterium</taxon>
        <taxon>Agrobacterium tumefaciens complex</taxon>
    </lineage>
</organism>
<name>A0A822VE62_AGRTU</name>
<evidence type="ECO:0000256" key="1">
    <source>
        <dbReference type="SAM" id="MobiDB-lite"/>
    </source>
</evidence>